<dbReference type="PANTHER" id="PTHR30055:SF226">
    <property type="entry name" value="HTH-TYPE TRANSCRIPTIONAL REGULATOR PKSA"/>
    <property type="match status" value="1"/>
</dbReference>
<dbReference type="Proteomes" id="UP000274139">
    <property type="component" value="Unassembled WGS sequence"/>
</dbReference>
<keyword evidence="4" id="KW-0804">Transcription</keyword>
<dbReference type="Pfam" id="PF00440">
    <property type="entry name" value="TetR_N"/>
    <property type="match status" value="1"/>
</dbReference>
<name>A0A454JDD6_9NEIS</name>
<evidence type="ECO:0000313" key="8">
    <source>
        <dbReference type="Proteomes" id="UP000274139"/>
    </source>
</evidence>
<dbReference type="PANTHER" id="PTHR30055">
    <property type="entry name" value="HTH-TYPE TRANSCRIPTIONAL REGULATOR RUTR"/>
    <property type="match status" value="1"/>
</dbReference>
<gene>
    <name evidence="7" type="ORF">EAY64_19380</name>
</gene>
<dbReference type="PROSITE" id="PS50977">
    <property type="entry name" value="HTH_TETR_2"/>
    <property type="match status" value="1"/>
</dbReference>
<dbReference type="InterPro" id="IPR009057">
    <property type="entry name" value="Homeodomain-like_sf"/>
</dbReference>
<dbReference type="AlphaFoldDB" id="A0A454JDD6"/>
<evidence type="ECO:0000256" key="3">
    <source>
        <dbReference type="ARBA" id="ARBA00023125"/>
    </source>
</evidence>
<dbReference type="InterPro" id="IPR050109">
    <property type="entry name" value="HTH-type_TetR-like_transc_reg"/>
</dbReference>
<comment type="caution">
    <text evidence="7">The sequence shown here is derived from an EMBL/GenBank/DDBJ whole genome shotgun (WGS) entry which is preliminary data.</text>
</comment>
<dbReference type="SUPFAM" id="SSF46689">
    <property type="entry name" value="Homeodomain-like"/>
    <property type="match status" value="1"/>
</dbReference>
<keyword evidence="8" id="KW-1185">Reference proteome</keyword>
<reference evidence="7 8" key="1">
    <citation type="submission" date="2018-10" db="EMBL/GenBank/DDBJ databases">
        <title>Draft genome sequence of Aquitalea MWU14-2217 isolated from a wild cranberry bog in Provincetown, Massachusetts.</title>
        <authorList>
            <person name="Ebadzadsahrai G."/>
            <person name="Soby S."/>
        </authorList>
    </citation>
    <scope>NUCLEOTIDE SEQUENCE [LARGE SCALE GENOMIC DNA]</scope>
    <source>
        <strain evidence="7 8">MWU14-2217</strain>
    </source>
</reference>
<dbReference type="PROSITE" id="PS01081">
    <property type="entry name" value="HTH_TETR_1"/>
    <property type="match status" value="1"/>
</dbReference>
<accession>A0A454JDD6</accession>
<evidence type="ECO:0000256" key="5">
    <source>
        <dbReference type="PROSITE-ProRule" id="PRU00335"/>
    </source>
</evidence>
<sequence>MIGDMSMEGRKRVKQVEATRQKIMLAAFPLLTGGSYDAVSMEEIALAAAVSRTSLYNHFDDKAAILDACFADEFSAGALELLGRATKISGRRERLAYVFDVFAKWAAPKKTLLLPVVLHGIRQSLAHSHEVHPLQAFFVALIECPASNADDKNDLEMLAHYLRHMYLAATLRWLASEEPGPEMFFAEMLSLFLDGAEVKRGTT</sequence>
<keyword evidence="3 5" id="KW-0238">DNA-binding</keyword>
<dbReference type="InterPro" id="IPR001647">
    <property type="entry name" value="HTH_TetR"/>
</dbReference>
<dbReference type="InterPro" id="IPR023772">
    <property type="entry name" value="DNA-bd_HTH_TetR-type_CS"/>
</dbReference>
<dbReference type="Gene3D" id="1.10.357.10">
    <property type="entry name" value="Tetracycline Repressor, domain 2"/>
    <property type="match status" value="1"/>
</dbReference>
<evidence type="ECO:0000259" key="6">
    <source>
        <dbReference type="PROSITE" id="PS50977"/>
    </source>
</evidence>
<dbReference type="GO" id="GO:0000976">
    <property type="term" value="F:transcription cis-regulatory region binding"/>
    <property type="evidence" value="ECO:0007669"/>
    <property type="project" value="TreeGrafter"/>
</dbReference>
<evidence type="ECO:0000256" key="4">
    <source>
        <dbReference type="ARBA" id="ARBA00023163"/>
    </source>
</evidence>
<feature type="DNA-binding region" description="H-T-H motif" evidence="5">
    <location>
        <begin position="40"/>
        <end position="59"/>
    </location>
</feature>
<keyword evidence="2" id="KW-0805">Transcription regulation</keyword>
<protein>
    <submittedName>
        <fullName evidence="7">TetR/AcrR family transcriptional regulator</fullName>
    </submittedName>
</protein>
<dbReference type="EMBL" id="RFAR01000117">
    <property type="protein sequence ID" value="RMC91336.1"/>
    <property type="molecule type" value="Genomic_DNA"/>
</dbReference>
<feature type="domain" description="HTH tetR-type" evidence="6">
    <location>
        <begin position="17"/>
        <end position="77"/>
    </location>
</feature>
<evidence type="ECO:0000256" key="2">
    <source>
        <dbReference type="ARBA" id="ARBA00023015"/>
    </source>
</evidence>
<proteinExistence type="predicted"/>
<organism evidence="7 8">
    <name type="scientific">Aquitalea palustris</name>
    <dbReference type="NCBI Taxonomy" id="2480983"/>
    <lineage>
        <taxon>Bacteria</taxon>
        <taxon>Pseudomonadati</taxon>
        <taxon>Pseudomonadota</taxon>
        <taxon>Betaproteobacteria</taxon>
        <taxon>Neisseriales</taxon>
        <taxon>Chromobacteriaceae</taxon>
        <taxon>Aquitalea</taxon>
    </lineage>
</organism>
<dbReference type="GO" id="GO:0003700">
    <property type="term" value="F:DNA-binding transcription factor activity"/>
    <property type="evidence" value="ECO:0007669"/>
    <property type="project" value="TreeGrafter"/>
</dbReference>
<evidence type="ECO:0000256" key="1">
    <source>
        <dbReference type="ARBA" id="ARBA00022491"/>
    </source>
</evidence>
<evidence type="ECO:0000313" key="7">
    <source>
        <dbReference type="EMBL" id="RMC91336.1"/>
    </source>
</evidence>
<keyword evidence="1" id="KW-0678">Repressor</keyword>